<protein>
    <submittedName>
        <fullName evidence="1">Uncharacterized protein</fullName>
    </submittedName>
</protein>
<organism evidence="1 2">
    <name type="scientific">Aeromicrobium piscarium</name>
    <dbReference type="NCBI Taxonomy" id="2590901"/>
    <lineage>
        <taxon>Bacteria</taxon>
        <taxon>Bacillati</taxon>
        <taxon>Actinomycetota</taxon>
        <taxon>Actinomycetes</taxon>
        <taxon>Propionibacteriales</taxon>
        <taxon>Nocardioidaceae</taxon>
        <taxon>Aeromicrobium</taxon>
    </lineage>
</organism>
<sequence>MAHLSDEHLKAAQAVVERVGAYQESAPDRDTAKELRDGLDEAGVSLSDDDLTKLVDAIDDRGVVDVSEVLG</sequence>
<name>A0A554RK29_9ACTN</name>
<evidence type="ECO:0000313" key="1">
    <source>
        <dbReference type="EMBL" id="TSD54400.1"/>
    </source>
</evidence>
<reference evidence="1 2" key="1">
    <citation type="submission" date="2019-07" db="EMBL/GenBank/DDBJ databases">
        <authorList>
            <person name="Zhao L.H."/>
        </authorList>
    </citation>
    <scope>NUCLEOTIDE SEQUENCE [LARGE SCALE GENOMIC DNA]</scope>
    <source>
        <strain evidence="1 2">Co35</strain>
    </source>
</reference>
<dbReference type="RefSeq" id="WP_143914846.1">
    <property type="nucleotide sequence ID" value="NZ_VLNT01000026.1"/>
</dbReference>
<dbReference type="OrthoDB" id="3789095at2"/>
<gene>
    <name evidence="1" type="ORF">FNM00_17615</name>
</gene>
<dbReference type="EMBL" id="VLNT01000026">
    <property type="protein sequence ID" value="TSD54400.1"/>
    <property type="molecule type" value="Genomic_DNA"/>
</dbReference>
<comment type="caution">
    <text evidence="1">The sequence shown here is derived from an EMBL/GenBank/DDBJ whole genome shotgun (WGS) entry which is preliminary data.</text>
</comment>
<dbReference type="Proteomes" id="UP000316988">
    <property type="component" value="Unassembled WGS sequence"/>
</dbReference>
<dbReference type="AlphaFoldDB" id="A0A554RK29"/>
<keyword evidence="2" id="KW-1185">Reference proteome</keyword>
<evidence type="ECO:0000313" key="2">
    <source>
        <dbReference type="Proteomes" id="UP000316988"/>
    </source>
</evidence>
<accession>A0A554RK29</accession>
<proteinExistence type="predicted"/>